<dbReference type="eggNOG" id="ENOG5033I5C">
    <property type="taxonomic scope" value="Bacteria"/>
</dbReference>
<feature type="transmembrane region" description="Helical" evidence="1">
    <location>
        <begin position="12"/>
        <end position="33"/>
    </location>
</feature>
<reference evidence="2 3" key="1">
    <citation type="journal article" date="2009" name="Appl. Environ. Microbiol.">
        <title>Three genomes from the phylum Acidobacteria provide insight into the lifestyles of these microorganisms in soils.</title>
        <authorList>
            <person name="Ward N.L."/>
            <person name="Challacombe J.F."/>
            <person name="Janssen P.H."/>
            <person name="Henrissat B."/>
            <person name="Coutinho P.M."/>
            <person name="Wu M."/>
            <person name="Xie G."/>
            <person name="Haft D.H."/>
            <person name="Sait M."/>
            <person name="Badger J."/>
            <person name="Barabote R.D."/>
            <person name="Bradley B."/>
            <person name="Brettin T.S."/>
            <person name="Brinkac L.M."/>
            <person name="Bruce D."/>
            <person name="Creasy T."/>
            <person name="Daugherty S.C."/>
            <person name="Davidsen T.M."/>
            <person name="DeBoy R.T."/>
            <person name="Detter J.C."/>
            <person name="Dodson R.J."/>
            <person name="Durkin A.S."/>
            <person name="Ganapathy A."/>
            <person name="Gwinn-Giglio M."/>
            <person name="Han C.S."/>
            <person name="Khouri H."/>
            <person name="Kiss H."/>
            <person name="Kothari S.P."/>
            <person name="Madupu R."/>
            <person name="Nelson K.E."/>
            <person name="Nelson W.C."/>
            <person name="Paulsen I."/>
            <person name="Penn K."/>
            <person name="Ren Q."/>
            <person name="Rosovitz M.J."/>
            <person name="Selengut J.D."/>
            <person name="Shrivastava S."/>
            <person name="Sullivan S.A."/>
            <person name="Tapia R."/>
            <person name="Thompson L.S."/>
            <person name="Watkins K.L."/>
            <person name="Yang Q."/>
            <person name="Yu C."/>
            <person name="Zafar N."/>
            <person name="Zhou L."/>
            <person name="Kuske C.R."/>
        </authorList>
    </citation>
    <scope>NUCLEOTIDE SEQUENCE [LARGE SCALE GENOMIC DNA]</scope>
    <source>
        <strain evidence="2 3">Ellin345</strain>
    </source>
</reference>
<dbReference type="Proteomes" id="UP000002432">
    <property type="component" value="Chromosome"/>
</dbReference>
<gene>
    <name evidence="2" type="ordered locus">Acid345_0690</name>
</gene>
<accession>Q1ITV5</accession>
<keyword evidence="3" id="KW-1185">Reference proteome</keyword>
<keyword evidence="1" id="KW-0812">Transmembrane</keyword>
<evidence type="ECO:0000256" key="1">
    <source>
        <dbReference type="SAM" id="Phobius"/>
    </source>
</evidence>
<dbReference type="EnsemblBacteria" id="ABF39695">
    <property type="protein sequence ID" value="ABF39695"/>
    <property type="gene ID" value="Acid345_0690"/>
</dbReference>
<organism evidence="2 3">
    <name type="scientific">Koribacter versatilis (strain Ellin345)</name>
    <dbReference type="NCBI Taxonomy" id="204669"/>
    <lineage>
        <taxon>Bacteria</taxon>
        <taxon>Pseudomonadati</taxon>
        <taxon>Acidobacteriota</taxon>
        <taxon>Terriglobia</taxon>
        <taxon>Terriglobales</taxon>
        <taxon>Candidatus Korobacteraceae</taxon>
        <taxon>Candidatus Korobacter</taxon>
    </lineage>
</organism>
<sequence length="144" mass="15781">MSEDQQTGIIRKLLPFTSAAVVIALLYVGYVFYSRHQAEKDAEQKLTDQQAADVRKTSEAYGGNELKILTFYATAGPIRRGETTQLCYSVSNAQSLKIEPDVHDVPVSYSNCVKVSPTKDTTYVLSATSAKGKTDTAELTIPVR</sequence>
<dbReference type="STRING" id="204669.Acid345_0690"/>
<keyword evidence="1" id="KW-0472">Membrane</keyword>
<evidence type="ECO:0000313" key="2">
    <source>
        <dbReference type="EMBL" id="ABF39695.1"/>
    </source>
</evidence>
<protein>
    <submittedName>
        <fullName evidence="2">Uncharacterized protein</fullName>
    </submittedName>
</protein>
<dbReference type="AlphaFoldDB" id="Q1ITV5"/>
<dbReference type="HOGENOM" id="CLU_1793962_0_0_0"/>
<dbReference type="OrthoDB" id="129726at2"/>
<dbReference type="KEGG" id="aba:Acid345_0690"/>
<proteinExistence type="predicted"/>
<keyword evidence="1" id="KW-1133">Transmembrane helix</keyword>
<dbReference type="EMBL" id="CP000360">
    <property type="protein sequence ID" value="ABF39695.1"/>
    <property type="molecule type" value="Genomic_DNA"/>
</dbReference>
<dbReference type="RefSeq" id="WP_011521497.1">
    <property type="nucleotide sequence ID" value="NC_008009.1"/>
</dbReference>
<evidence type="ECO:0000313" key="3">
    <source>
        <dbReference type="Proteomes" id="UP000002432"/>
    </source>
</evidence>
<name>Q1ITV5_KORVE</name>